<evidence type="ECO:0000256" key="6">
    <source>
        <dbReference type="RuleBase" id="RU003560"/>
    </source>
</evidence>
<comment type="cofactor">
    <cofactor evidence="1">
        <name>pyridoxal 5'-phosphate</name>
        <dbReference type="ChEBI" id="CHEBI:597326"/>
    </cofactor>
</comment>
<dbReference type="RefSeq" id="WP_304537785.1">
    <property type="nucleotide sequence ID" value="NZ_JAUQOM010000038.1"/>
</dbReference>
<evidence type="ECO:0000256" key="2">
    <source>
        <dbReference type="ARBA" id="ARBA00008954"/>
    </source>
</evidence>
<dbReference type="PIRSF" id="PIRSF000521">
    <property type="entry name" value="Transaminase_4ab_Lys_Orn"/>
    <property type="match status" value="1"/>
</dbReference>
<reference evidence="7" key="1">
    <citation type="submission" date="2023-07" db="EMBL/GenBank/DDBJ databases">
        <title>Bacterial whole genome sequence for Sphingobium sp. HBC34.</title>
        <authorList>
            <person name="Le V."/>
            <person name="Ko S.-R."/>
            <person name="Ahn C.-Y."/>
            <person name="Oh H.-M."/>
        </authorList>
    </citation>
    <scope>NUCLEOTIDE SEQUENCE</scope>
    <source>
        <strain evidence="7">HBC34</strain>
    </source>
</reference>
<keyword evidence="8" id="KW-1185">Reference proteome</keyword>
<dbReference type="Pfam" id="PF00202">
    <property type="entry name" value="Aminotran_3"/>
    <property type="match status" value="1"/>
</dbReference>
<dbReference type="Proteomes" id="UP001176471">
    <property type="component" value="Unassembled WGS sequence"/>
</dbReference>
<dbReference type="InterPro" id="IPR015422">
    <property type="entry name" value="PyrdxlP-dep_Trfase_small"/>
</dbReference>
<accession>A0ABT8ZTH5</accession>
<dbReference type="Gene3D" id="3.90.1150.10">
    <property type="entry name" value="Aspartate Aminotransferase, domain 1"/>
    <property type="match status" value="1"/>
</dbReference>
<comment type="caution">
    <text evidence="7">The sequence shown here is derived from an EMBL/GenBank/DDBJ whole genome shotgun (WGS) entry which is preliminary data.</text>
</comment>
<dbReference type="InterPro" id="IPR004632">
    <property type="entry name" value="4NH2But_aminotransferase_bac"/>
</dbReference>
<dbReference type="PROSITE" id="PS00600">
    <property type="entry name" value="AA_TRANSFER_CLASS_3"/>
    <property type="match status" value="1"/>
</dbReference>
<dbReference type="PANTHER" id="PTHR11986:SF58">
    <property type="entry name" value="LEUCINE_METHIONINE RACEMASE"/>
    <property type="match status" value="1"/>
</dbReference>
<dbReference type="CDD" id="cd00610">
    <property type="entry name" value="OAT_like"/>
    <property type="match status" value="1"/>
</dbReference>
<dbReference type="SUPFAM" id="SSF53383">
    <property type="entry name" value="PLP-dependent transferases"/>
    <property type="match status" value="1"/>
</dbReference>
<keyword evidence="5 6" id="KW-0663">Pyridoxal phosphate</keyword>
<dbReference type="InterPro" id="IPR015424">
    <property type="entry name" value="PyrdxlP-dep_Trfase"/>
</dbReference>
<evidence type="ECO:0000256" key="3">
    <source>
        <dbReference type="ARBA" id="ARBA00022576"/>
    </source>
</evidence>
<evidence type="ECO:0000256" key="1">
    <source>
        <dbReference type="ARBA" id="ARBA00001933"/>
    </source>
</evidence>
<evidence type="ECO:0000256" key="4">
    <source>
        <dbReference type="ARBA" id="ARBA00022679"/>
    </source>
</evidence>
<dbReference type="InterPro" id="IPR049704">
    <property type="entry name" value="Aminotrans_3_PPA_site"/>
</dbReference>
<proteinExistence type="inferred from homology"/>
<dbReference type="EMBL" id="JAUQOM010000038">
    <property type="protein sequence ID" value="MDO7837547.1"/>
    <property type="molecule type" value="Genomic_DNA"/>
</dbReference>
<evidence type="ECO:0000256" key="5">
    <source>
        <dbReference type="ARBA" id="ARBA00022898"/>
    </source>
</evidence>
<organism evidence="7 8">
    <name type="scientific">Sphingobium cyanobacteriorum</name>
    <dbReference type="NCBI Taxonomy" id="3063954"/>
    <lineage>
        <taxon>Bacteria</taxon>
        <taxon>Pseudomonadati</taxon>
        <taxon>Pseudomonadota</taxon>
        <taxon>Alphaproteobacteria</taxon>
        <taxon>Sphingomonadales</taxon>
        <taxon>Sphingomonadaceae</taxon>
        <taxon>Sphingobium</taxon>
    </lineage>
</organism>
<sequence length="437" mass="45711">MATASLHASELASDNAGLAVRRAAAVPNGIVSATPAYAARARNAEVWDVDGNRYIDFVAGIAVCSTGHCHPRVIAAVQDQLERFTHTSFQVLPYAPYVALAERLNALVPIDGAAKTLFSNSGAEAVENAVKIARHATARSGVVAFAGAFHGRTLMTTALTGKAMPYKRGFGTLPGDVWRVPFPIAHYGVSVQDSLDALHTLFRTDADPGSIAAIIIEPVQGEGGFHVTPPELLRALRAICSEHGILLICDEVQTGFARTGKLFAVEHSGIAPDIVTMAKALGGGFPIAAVTGRADLMDSVHGGGLGSTFGGAPTSCAAALAVLDVIEEEGLIERANAIGGKLRARFEAWTGREDLMPIGHVRGLGAMMAFDLVKARGSDAPDPEAARNVVARAFQLGLVVISCGIHGETVRLLMPLTVSDDVLLEGLDRLEQALAVH</sequence>
<gene>
    <name evidence="7" type="primary">gabT</name>
    <name evidence="7" type="ORF">Q4610_21140</name>
</gene>
<name>A0ABT8ZTH5_9SPHN</name>
<dbReference type="EC" id="2.6.1.19" evidence="7"/>
<dbReference type="NCBIfam" id="TIGR00700">
    <property type="entry name" value="GABAtrnsam"/>
    <property type="match status" value="1"/>
</dbReference>
<keyword evidence="4 7" id="KW-0808">Transferase</keyword>
<keyword evidence="3 7" id="KW-0032">Aminotransferase</keyword>
<protein>
    <submittedName>
        <fullName evidence="7">4-aminobutyrate--2-oxoglutarate transaminase</fullName>
        <ecNumber evidence="7">2.6.1.19</ecNumber>
    </submittedName>
</protein>
<dbReference type="InterPro" id="IPR015421">
    <property type="entry name" value="PyrdxlP-dep_Trfase_major"/>
</dbReference>
<dbReference type="InterPro" id="IPR005814">
    <property type="entry name" value="Aminotrans_3"/>
</dbReference>
<evidence type="ECO:0000313" key="7">
    <source>
        <dbReference type="EMBL" id="MDO7837547.1"/>
    </source>
</evidence>
<comment type="similarity">
    <text evidence="2 6">Belongs to the class-III pyridoxal-phosphate-dependent aminotransferase family.</text>
</comment>
<dbReference type="InterPro" id="IPR050103">
    <property type="entry name" value="Class-III_PLP-dep_AT"/>
</dbReference>
<evidence type="ECO:0000313" key="8">
    <source>
        <dbReference type="Proteomes" id="UP001176471"/>
    </source>
</evidence>
<dbReference type="PANTHER" id="PTHR11986">
    <property type="entry name" value="AMINOTRANSFERASE CLASS III"/>
    <property type="match status" value="1"/>
</dbReference>
<dbReference type="GO" id="GO:0034386">
    <property type="term" value="F:4-aminobutyrate:2-oxoglutarate transaminase activity"/>
    <property type="evidence" value="ECO:0007669"/>
    <property type="project" value="UniProtKB-EC"/>
</dbReference>
<dbReference type="Gene3D" id="3.40.640.10">
    <property type="entry name" value="Type I PLP-dependent aspartate aminotransferase-like (Major domain)"/>
    <property type="match status" value="1"/>
</dbReference>